<protein>
    <submittedName>
        <fullName evidence="1">Uncharacterized protein</fullName>
    </submittedName>
</protein>
<evidence type="ECO:0000313" key="2">
    <source>
        <dbReference type="Proteomes" id="UP000320055"/>
    </source>
</evidence>
<dbReference type="AlphaFoldDB" id="A0A563VRC4"/>
<proteinExistence type="predicted"/>
<accession>A0A563VRC4</accession>
<dbReference type="RefSeq" id="WP_144864750.1">
    <property type="nucleotide sequence ID" value="NZ_LR213784.1"/>
</dbReference>
<organism evidence="1 2">
    <name type="scientific">Hyella patelloides LEGE 07179</name>
    <dbReference type="NCBI Taxonomy" id="945734"/>
    <lineage>
        <taxon>Bacteria</taxon>
        <taxon>Bacillati</taxon>
        <taxon>Cyanobacteriota</taxon>
        <taxon>Cyanophyceae</taxon>
        <taxon>Pleurocapsales</taxon>
        <taxon>Hyellaceae</taxon>
        <taxon>Hyella</taxon>
    </lineage>
</organism>
<gene>
    <name evidence="1" type="ORF">H1P_230013</name>
</gene>
<keyword evidence="2" id="KW-1185">Reference proteome</keyword>
<evidence type="ECO:0000313" key="1">
    <source>
        <dbReference type="EMBL" id="VEP13949.1"/>
    </source>
</evidence>
<dbReference type="Proteomes" id="UP000320055">
    <property type="component" value="Unassembled WGS sequence"/>
</dbReference>
<dbReference type="EMBL" id="CAACVJ010000146">
    <property type="protein sequence ID" value="VEP13949.1"/>
    <property type="molecule type" value="Genomic_DNA"/>
</dbReference>
<name>A0A563VRC4_9CYAN</name>
<dbReference type="OrthoDB" id="463809at2"/>
<reference evidence="1 2" key="1">
    <citation type="submission" date="2019-01" db="EMBL/GenBank/DDBJ databases">
        <authorList>
            <person name="Brito A."/>
        </authorList>
    </citation>
    <scope>NUCLEOTIDE SEQUENCE [LARGE SCALE GENOMIC DNA]</scope>
    <source>
        <strain evidence="1">1</strain>
    </source>
</reference>
<sequence>MEISTENKDQLASNLQNLPAEQIKKAVIKLLSRENTELIDWEYELSLEIAAFQEWIKDQRGTKKLFFEEELMSRESIYKQFF</sequence>